<dbReference type="EMBL" id="JBHUEM010000004">
    <property type="protein sequence ID" value="MFD1736063.1"/>
    <property type="molecule type" value="Genomic_DNA"/>
</dbReference>
<dbReference type="Proteomes" id="UP001597214">
    <property type="component" value="Unassembled WGS sequence"/>
</dbReference>
<feature type="transmembrane region" description="Helical" evidence="1">
    <location>
        <begin position="102"/>
        <end position="122"/>
    </location>
</feature>
<name>A0ABW4LPT5_9BACI</name>
<organism evidence="2 3">
    <name type="scientific">Bacillus salitolerans</name>
    <dbReference type="NCBI Taxonomy" id="1437434"/>
    <lineage>
        <taxon>Bacteria</taxon>
        <taxon>Bacillati</taxon>
        <taxon>Bacillota</taxon>
        <taxon>Bacilli</taxon>
        <taxon>Bacillales</taxon>
        <taxon>Bacillaceae</taxon>
        <taxon>Bacillus</taxon>
    </lineage>
</organism>
<evidence type="ECO:0000313" key="2">
    <source>
        <dbReference type="EMBL" id="MFD1736063.1"/>
    </source>
</evidence>
<dbReference type="Pfam" id="PF12670">
    <property type="entry name" value="DUF3792"/>
    <property type="match status" value="1"/>
</dbReference>
<reference evidence="3" key="1">
    <citation type="journal article" date="2019" name="Int. J. Syst. Evol. Microbiol.">
        <title>The Global Catalogue of Microorganisms (GCM) 10K type strain sequencing project: providing services to taxonomists for standard genome sequencing and annotation.</title>
        <authorList>
            <consortium name="The Broad Institute Genomics Platform"/>
            <consortium name="The Broad Institute Genome Sequencing Center for Infectious Disease"/>
            <person name="Wu L."/>
            <person name="Ma J."/>
        </authorList>
    </citation>
    <scope>NUCLEOTIDE SEQUENCE [LARGE SCALE GENOMIC DNA]</scope>
    <source>
        <strain evidence="3">CCUG 49339</strain>
    </source>
</reference>
<feature type="transmembrane region" description="Helical" evidence="1">
    <location>
        <begin position="9"/>
        <end position="32"/>
    </location>
</feature>
<keyword evidence="1" id="KW-0472">Membrane</keyword>
<dbReference type="NCBIfam" id="TIGR04086">
    <property type="entry name" value="TIGR04086_membr"/>
    <property type="match status" value="1"/>
</dbReference>
<keyword evidence="3" id="KW-1185">Reference proteome</keyword>
<dbReference type="InterPro" id="IPR023804">
    <property type="entry name" value="DUF3792_TM"/>
</dbReference>
<accession>A0ABW4LPT5</accession>
<proteinExistence type="predicted"/>
<keyword evidence="1" id="KW-1133">Transmembrane helix</keyword>
<evidence type="ECO:0000313" key="3">
    <source>
        <dbReference type="Proteomes" id="UP001597214"/>
    </source>
</evidence>
<protein>
    <submittedName>
        <fullName evidence="2">TIGR04086 family membrane protein</fullName>
    </submittedName>
</protein>
<dbReference type="RefSeq" id="WP_377927199.1">
    <property type="nucleotide sequence ID" value="NZ_JBHUEM010000004.1"/>
</dbReference>
<comment type="caution">
    <text evidence="2">The sequence shown here is derived from an EMBL/GenBank/DDBJ whole genome shotgun (WGS) entry which is preliminary data.</text>
</comment>
<keyword evidence="1" id="KW-0812">Transmembrane</keyword>
<feature type="transmembrane region" description="Helical" evidence="1">
    <location>
        <begin position="44"/>
        <end position="63"/>
    </location>
</feature>
<sequence length="128" mass="13605">MSSRNTLSAILYGILTILTIVLVCSFIFSLLLRFTNLQESSLQWLIMALSFFALFAGGFVSGGKGREKGWLMGGATAVVFTVIVLLYQFLGQESGFTLGQTLFHLGYLATAVLGGIIGVNVAGGKTSN</sequence>
<feature type="transmembrane region" description="Helical" evidence="1">
    <location>
        <begin position="70"/>
        <end position="90"/>
    </location>
</feature>
<gene>
    <name evidence="2" type="ORF">ACFSCX_05745</name>
</gene>
<evidence type="ECO:0000256" key="1">
    <source>
        <dbReference type="SAM" id="Phobius"/>
    </source>
</evidence>